<evidence type="ECO:0000313" key="3">
    <source>
        <dbReference type="Proteomes" id="UP001152795"/>
    </source>
</evidence>
<dbReference type="PANTHER" id="PTHR45749">
    <property type="match status" value="1"/>
</dbReference>
<sequence length="188" mass="22220">MRDNTFTFDNWKRSDRLKKHIKSGVHKNAVAKWINSRIHSKHETSVMKQLTDARQKDVLRNREYLRIIITSIFYTAQQNVALRGHEENRNDIGKMSDINRGNLLELLHPRCDDIPWLDEKLQSQLKLHAQWTSPSIQNKILEIISRFLVERINQDVLLSPIFALIMDETSDISRTEQDQQKAKFYLNL</sequence>
<protein>
    <recommendedName>
        <fullName evidence="1">DUF4371 domain-containing protein</fullName>
    </recommendedName>
</protein>
<dbReference type="Pfam" id="PF14291">
    <property type="entry name" value="DUF4371"/>
    <property type="match status" value="1"/>
</dbReference>
<dbReference type="AlphaFoldDB" id="A0A7D9DE63"/>
<feature type="domain" description="DUF4371" evidence="1">
    <location>
        <begin position="7"/>
        <end position="178"/>
    </location>
</feature>
<proteinExistence type="predicted"/>
<keyword evidence="3" id="KW-1185">Reference proteome</keyword>
<organism evidence="2 3">
    <name type="scientific">Paramuricea clavata</name>
    <name type="common">Red gorgonian</name>
    <name type="synonym">Violescent sea-whip</name>
    <dbReference type="NCBI Taxonomy" id="317549"/>
    <lineage>
        <taxon>Eukaryota</taxon>
        <taxon>Metazoa</taxon>
        <taxon>Cnidaria</taxon>
        <taxon>Anthozoa</taxon>
        <taxon>Octocorallia</taxon>
        <taxon>Malacalcyonacea</taxon>
        <taxon>Plexauridae</taxon>
        <taxon>Paramuricea</taxon>
    </lineage>
</organism>
<evidence type="ECO:0000259" key="1">
    <source>
        <dbReference type="Pfam" id="PF14291"/>
    </source>
</evidence>
<accession>A0A7D9DE63</accession>
<dbReference type="InterPro" id="IPR025398">
    <property type="entry name" value="DUF4371"/>
</dbReference>
<dbReference type="EMBL" id="CACRXK020000636">
    <property type="protein sequence ID" value="CAB3983629.1"/>
    <property type="molecule type" value="Genomic_DNA"/>
</dbReference>
<comment type="caution">
    <text evidence="2">The sequence shown here is derived from an EMBL/GenBank/DDBJ whole genome shotgun (WGS) entry which is preliminary data.</text>
</comment>
<dbReference type="Proteomes" id="UP001152795">
    <property type="component" value="Unassembled WGS sequence"/>
</dbReference>
<name>A0A7D9DE63_PARCT</name>
<dbReference type="PANTHER" id="PTHR45749:SF21">
    <property type="entry name" value="DUF4371 DOMAIN-CONTAINING PROTEIN"/>
    <property type="match status" value="1"/>
</dbReference>
<evidence type="ECO:0000313" key="2">
    <source>
        <dbReference type="EMBL" id="CAB3983629.1"/>
    </source>
</evidence>
<dbReference type="OrthoDB" id="7692318at2759"/>
<gene>
    <name evidence="2" type="ORF">PACLA_8A064573</name>
</gene>
<reference evidence="2" key="1">
    <citation type="submission" date="2020-04" db="EMBL/GenBank/DDBJ databases">
        <authorList>
            <person name="Alioto T."/>
            <person name="Alioto T."/>
            <person name="Gomez Garrido J."/>
        </authorList>
    </citation>
    <scope>NUCLEOTIDE SEQUENCE</scope>
    <source>
        <strain evidence="2">A484AB</strain>
    </source>
</reference>